<dbReference type="InterPro" id="IPR000843">
    <property type="entry name" value="HTH_LacI"/>
</dbReference>
<dbReference type="GO" id="GO:0006355">
    <property type="term" value="P:regulation of DNA-templated transcription"/>
    <property type="evidence" value="ECO:0007669"/>
    <property type="project" value="InterPro"/>
</dbReference>
<dbReference type="AlphaFoldDB" id="A0A438AET5"/>
<dbReference type="Pfam" id="PF00356">
    <property type="entry name" value="LacI"/>
    <property type="match status" value="1"/>
</dbReference>
<organism evidence="2 3">
    <name type="scientific">Mesobaculum littorinae</name>
    <dbReference type="NCBI Taxonomy" id="2486419"/>
    <lineage>
        <taxon>Bacteria</taxon>
        <taxon>Pseudomonadati</taxon>
        <taxon>Pseudomonadota</taxon>
        <taxon>Alphaproteobacteria</taxon>
        <taxon>Rhodobacterales</taxon>
        <taxon>Roseobacteraceae</taxon>
        <taxon>Mesobaculum</taxon>
    </lineage>
</organism>
<evidence type="ECO:0000259" key="1">
    <source>
        <dbReference type="PROSITE" id="PS50932"/>
    </source>
</evidence>
<feature type="domain" description="HTH lacI-type" evidence="1">
    <location>
        <begin position="15"/>
        <end position="47"/>
    </location>
</feature>
<dbReference type="Gene3D" id="1.10.260.40">
    <property type="entry name" value="lambda repressor-like DNA-binding domains"/>
    <property type="match status" value="1"/>
</dbReference>
<dbReference type="PROSITE" id="PS50932">
    <property type="entry name" value="HTH_LACI_2"/>
    <property type="match status" value="1"/>
</dbReference>
<protein>
    <submittedName>
        <fullName evidence="2">LacI family DNA-binding transcriptional regulator</fullName>
    </submittedName>
</protein>
<keyword evidence="2" id="KW-0238">DNA-binding</keyword>
<sequence length="47" mass="5606">MQRTLRKGCELEWSDVAERGDRSVATVSRFFNDPERVSQKTRKRIHE</sequence>
<proteinExistence type="predicted"/>
<reference evidence="2 3" key="1">
    <citation type="submission" date="2018-11" db="EMBL/GenBank/DDBJ databases">
        <title>Mesobaculum littorinae gen. nov., sp. nov., isolated from Littorina scabra that represents a novel genus of the order Rhodobacteraceae.</title>
        <authorList>
            <person name="Li F."/>
        </authorList>
    </citation>
    <scope>NUCLEOTIDE SEQUENCE [LARGE SCALE GENOMIC DNA]</scope>
    <source>
        <strain evidence="2 3">M0103</strain>
    </source>
</reference>
<dbReference type="InterPro" id="IPR010982">
    <property type="entry name" value="Lambda_DNA-bd_dom_sf"/>
</dbReference>
<accession>A0A438AET5</accession>
<dbReference type="GO" id="GO:0003677">
    <property type="term" value="F:DNA binding"/>
    <property type="evidence" value="ECO:0007669"/>
    <property type="project" value="UniProtKB-KW"/>
</dbReference>
<dbReference type="RefSeq" id="WP_127907339.1">
    <property type="nucleotide sequence ID" value="NZ_RQXX01000005.1"/>
</dbReference>
<evidence type="ECO:0000313" key="3">
    <source>
        <dbReference type="Proteomes" id="UP000285908"/>
    </source>
</evidence>
<name>A0A438AET5_9RHOB</name>
<comment type="caution">
    <text evidence="2">The sequence shown here is derived from an EMBL/GenBank/DDBJ whole genome shotgun (WGS) entry which is preliminary data.</text>
</comment>
<gene>
    <name evidence="2" type="ORF">EKE94_14425</name>
</gene>
<dbReference type="Proteomes" id="UP000285908">
    <property type="component" value="Unassembled WGS sequence"/>
</dbReference>
<dbReference type="EMBL" id="RQXX01000005">
    <property type="protein sequence ID" value="RVV97213.1"/>
    <property type="molecule type" value="Genomic_DNA"/>
</dbReference>
<dbReference type="OrthoDB" id="60111at2"/>
<evidence type="ECO:0000313" key="2">
    <source>
        <dbReference type="EMBL" id="RVV97213.1"/>
    </source>
</evidence>
<dbReference type="CDD" id="cd01392">
    <property type="entry name" value="HTH_LacI"/>
    <property type="match status" value="1"/>
</dbReference>
<dbReference type="SUPFAM" id="SSF47413">
    <property type="entry name" value="lambda repressor-like DNA-binding domains"/>
    <property type="match status" value="1"/>
</dbReference>
<keyword evidence="3" id="KW-1185">Reference proteome</keyword>